<sequence length="1296" mass="148573">MILESVKNGPLHWPTVEENGVTRTKKYSELSPTEAIQPVMSRLQISFSKDFHQRSMHCEHKVLETLPPAWSKFVTDVKLVRDLHTTNVDQLHAYLGQHEYHANERDEAWLKDKVLLVQAQANGQVLHEEELEFLADPEIAETQSTQYVVTNNAAYQADDLDAYDCDELNSAKIALMANLSHYGSDNLAENSSSPAQQDDLILSVIEQLKTQVVNCTKINQDNKNVNEFLTAELERYKDHVRILKEQNNVDKASKSCAQSLEIDNLKHVLSEHLKEKESLKQKVSLLKNDFQKEESRNIDRELALEKHFKELNNIVFKRNQSAQTVHMLTKPQFFYDHSIQQALDFQNPCYLKRAQQLEPKLYDGSVIQKTDAIVIHDSEETLMLEDESLNSEEPNLSSSTIIVEVPKELPKVRMVNLSLKKLKSHIASFDVFLIDDMTEVQNIFNQIAQAVEKHCVEKNKFQDKMNDVLKENERILEQAISVDIVNIVVHDNVNYACQTVNECERCVTIKTELQKDYINKERYDTLIKQYTTLEKHCISLEVDSQLKHEIFQRNNSFSQQSALTFDQLFEINDSKAQSQEKDIVIMKLKERLKSLSGNVKEEKIKRELEEIETINIELDHRVTKLVDENEHLKQTYKKLYDSIKSSRVRSKEQWDDLIKQVNIKSAEKSDLNVSLQEKVLVITALKETLSKLKGKAVVNEAVTLHPIEPEMPKIDVAPLAPNLRNNRTAHNDYLRHTQEETATLREIVENERLLNPLNTSLDYASDHSLKAIQRKIKIQRTQSKAKKNKLEDHHMIVRPSLNKKKSVVDTKAISSVPNSKLNVNSNLKCATCNGCLFSDNHDLCVLDFINSVNARVKSKSAKKPVHRKIWQPTGKMFTTIGHKWRPTGRNFSLVGNVCPLTRITTTAIVPLRKPIHLENNTSKPVVTLVYSRKSKAAIKKVPVSNSKINKSLASKTKSWLWHRRLSHLNFGAINHLARQGLVRGLPKLKFKKDHLCSACAMGKKSVNGKKYILVIVDDYSRFTWVKCLRSKDEAPVFIIKFLKMIQVRLKVPVHRIRTDNETEFVNQTLREYHEEIDISHETSAARSLQQNGIIERRNHTLIEAARTMLIYAQAPLILWAEAVATTCYTQNRSIIRLCHGKTPYELLHNKLPDLSFLYMFGALCYPTNDSENLGKLQPKDDIRIFIGYAPTKKTFRIYNRRTRRIVKTIHVDFDELTVMAFEQSSLGPALNEMTPVTISSGLVQKPSSSTPYVPPSRNYWDLLFQLIFDELLNPPPSVDPQAPEAIASIADVIPPV</sequence>
<proteinExistence type="predicted"/>
<dbReference type="Pfam" id="PF00665">
    <property type="entry name" value="rve"/>
    <property type="match status" value="1"/>
</dbReference>
<comment type="caution">
    <text evidence="3">The sequence shown here is derived from an EMBL/GenBank/DDBJ whole genome shotgun (WGS) entry which is preliminary data.</text>
</comment>
<dbReference type="PANTHER" id="PTHR42648">
    <property type="entry name" value="TRANSPOSASE, PUTATIVE-RELATED"/>
    <property type="match status" value="1"/>
</dbReference>
<accession>A0A6L2LRW2</accession>
<protein>
    <recommendedName>
        <fullName evidence="2">Integrase catalytic domain-containing protein</fullName>
    </recommendedName>
</protein>
<feature type="domain" description="Integrase catalytic" evidence="2">
    <location>
        <begin position="982"/>
        <end position="1151"/>
    </location>
</feature>
<dbReference type="InterPro" id="IPR036397">
    <property type="entry name" value="RNaseH_sf"/>
</dbReference>
<dbReference type="PANTHER" id="PTHR42648:SF18">
    <property type="entry name" value="RETROTRANSPOSON, UNCLASSIFIED-LIKE PROTEIN"/>
    <property type="match status" value="1"/>
</dbReference>
<evidence type="ECO:0000256" key="1">
    <source>
        <dbReference type="SAM" id="Coils"/>
    </source>
</evidence>
<evidence type="ECO:0000313" key="3">
    <source>
        <dbReference type="EMBL" id="GEU64536.1"/>
    </source>
</evidence>
<evidence type="ECO:0000259" key="2">
    <source>
        <dbReference type="PROSITE" id="PS50994"/>
    </source>
</evidence>
<dbReference type="InterPro" id="IPR012337">
    <property type="entry name" value="RNaseH-like_sf"/>
</dbReference>
<dbReference type="Gene3D" id="3.30.420.10">
    <property type="entry name" value="Ribonuclease H-like superfamily/Ribonuclease H"/>
    <property type="match status" value="1"/>
</dbReference>
<keyword evidence="1" id="KW-0175">Coiled coil</keyword>
<dbReference type="Pfam" id="PF13976">
    <property type="entry name" value="gag_pre-integrs"/>
    <property type="match status" value="1"/>
</dbReference>
<dbReference type="InterPro" id="IPR039537">
    <property type="entry name" value="Retrotran_Ty1/copia-like"/>
</dbReference>
<dbReference type="EMBL" id="BKCJ010005038">
    <property type="protein sequence ID" value="GEU64536.1"/>
    <property type="molecule type" value="Genomic_DNA"/>
</dbReference>
<dbReference type="GO" id="GO:0003676">
    <property type="term" value="F:nucleic acid binding"/>
    <property type="evidence" value="ECO:0007669"/>
    <property type="project" value="InterPro"/>
</dbReference>
<dbReference type="InterPro" id="IPR001584">
    <property type="entry name" value="Integrase_cat-core"/>
</dbReference>
<feature type="coiled-coil region" evidence="1">
    <location>
        <begin position="226"/>
        <end position="296"/>
    </location>
</feature>
<gene>
    <name evidence="3" type="ORF">Tci_036514</name>
</gene>
<name>A0A6L2LRW2_TANCI</name>
<reference evidence="3" key="1">
    <citation type="journal article" date="2019" name="Sci. Rep.">
        <title>Draft genome of Tanacetum cinerariifolium, the natural source of mosquito coil.</title>
        <authorList>
            <person name="Yamashiro T."/>
            <person name="Shiraishi A."/>
            <person name="Satake H."/>
            <person name="Nakayama K."/>
        </authorList>
    </citation>
    <scope>NUCLEOTIDE SEQUENCE</scope>
</reference>
<dbReference type="PROSITE" id="PS50994">
    <property type="entry name" value="INTEGRASE"/>
    <property type="match status" value="1"/>
</dbReference>
<organism evidence="3">
    <name type="scientific">Tanacetum cinerariifolium</name>
    <name type="common">Dalmatian daisy</name>
    <name type="synonym">Chrysanthemum cinerariifolium</name>
    <dbReference type="NCBI Taxonomy" id="118510"/>
    <lineage>
        <taxon>Eukaryota</taxon>
        <taxon>Viridiplantae</taxon>
        <taxon>Streptophyta</taxon>
        <taxon>Embryophyta</taxon>
        <taxon>Tracheophyta</taxon>
        <taxon>Spermatophyta</taxon>
        <taxon>Magnoliopsida</taxon>
        <taxon>eudicotyledons</taxon>
        <taxon>Gunneridae</taxon>
        <taxon>Pentapetalae</taxon>
        <taxon>asterids</taxon>
        <taxon>campanulids</taxon>
        <taxon>Asterales</taxon>
        <taxon>Asteraceae</taxon>
        <taxon>Asteroideae</taxon>
        <taxon>Anthemideae</taxon>
        <taxon>Anthemidinae</taxon>
        <taxon>Tanacetum</taxon>
    </lineage>
</organism>
<dbReference type="SUPFAM" id="SSF53098">
    <property type="entry name" value="Ribonuclease H-like"/>
    <property type="match status" value="1"/>
</dbReference>
<dbReference type="GO" id="GO:0015074">
    <property type="term" value="P:DNA integration"/>
    <property type="evidence" value="ECO:0007669"/>
    <property type="project" value="InterPro"/>
</dbReference>
<dbReference type="InterPro" id="IPR025724">
    <property type="entry name" value="GAG-pre-integrase_dom"/>
</dbReference>
<dbReference type="InterPro" id="IPR057670">
    <property type="entry name" value="SH3_retrovirus"/>
</dbReference>
<dbReference type="Pfam" id="PF25597">
    <property type="entry name" value="SH3_retrovirus"/>
    <property type="match status" value="1"/>
</dbReference>